<accession>A0A3B4A8J5</accession>
<evidence type="ECO:0000313" key="2">
    <source>
        <dbReference type="Proteomes" id="UP000261520"/>
    </source>
</evidence>
<proteinExistence type="predicted"/>
<dbReference type="AlphaFoldDB" id="A0A3B4A8J5"/>
<reference evidence="1" key="2">
    <citation type="submission" date="2025-09" db="UniProtKB">
        <authorList>
            <consortium name="Ensembl"/>
        </authorList>
    </citation>
    <scope>IDENTIFICATION</scope>
</reference>
<dbReference type="Proteomes" id="UP000261520">
    <property type="component" value="Unplaced"/>
</dbReference>
<name>A0A3B4A8J5_9GOBI</name>
<organism evidence="1 2">
    <name type="scientific">Periophthalmus magnuspinnatus</name>
    <dbReference type="NCBI Taxonomy" id="409849"/>
    <lineage>
        <taxon>Eukaryota</taxon>
        <taxon>Metazoa</taxon>
        <taxon>Chordata</taxon>
        <taxon>Craniata</taxon>
        <taxon>Vertebrata</taxon>
        <taxon>Euteleostomi</taxon>
        <taxon>Actinopterygii</taxon>
        <taxon>Neopterygii</taxon>
        <taxon>Teleostei</taxon>
        <taxon>Neoteleostei</taxon>
        <taxon>Acanthomorphata</taxon>
        <taxon>Gobiaria</taxon>
        <taxon>Gobiiformes</taxon>
        <taxon>Gobioidei</taxon>
        <taxon>Gobiidae</taxon>
        <taxon>Oxudercinae</taxon>
        <taxon>Periophthalmus</taxon>
    </lineage>
</organism>
<dbReference type="Ensembl" id="ENSPMGT00000014270.1">
    <property type="protein sequence ID" value="ENSPMGP00000013373.1"/>
    <property type="gene ID" value="ENSPMGG00000011016.1"/>
</dbReference>
<evidence type="ECO:0000313" key="1">
    <source>
        <dbReference type="Ensembl" id="ENSPMGP00000013373.1"/>
    </source>
</evidence>
<reference evidence="1" key="1">
    <citation type="submission" date="2025-08" db="UniProtKB">
        <authorList>
            <consortium name="Ensembl"/>
        </authorList>
    </citation>
    <scope>IDENTIFICATION</scope>
</reference>
<protein>
    <submittedName>
        <fullName evidence="1">Uncharacterized protein</fullName>
    </submittedName>
</protein>
<sequence length="429" mass="46054">MPISILTTPIVFFDVVCLFMTVLYSQELQRLEQDNLSLQRDITALQKDKDFYTSLLETHVPHCCLTRKPTDIENSCEGLSAGLMTVSTNPVHQPVHQNVPTTIHQPVCATVHQIVPTTIHQPVSAPVHQIVPTTTHQPVPAPVHQPIPAPVHQTVPPTVHEPAPAHVLNCVYQTVHLSVPTTVPRTVQQPVPTTVHRSVTTSVHQPVPAPVPNRVFTNVQQLVPAPVSNTVCTNVSTCVPASVPSTAFTYGSTTICTPASNFVPTTVSPYSPTHLPITVFDSITTSVPTIVSTNVPVSAHVHTSVSFPTVCPLSTSSLGLNTYPEISYTTPVPVPPYPLFVSRQTHSSSPQTSCSVTDRSGCLVAPVTDSFTSLSPMYSGVLIPPVSPGPSPSLATDLILGPLDFPPFSDILDLALFNDTLQQLLDNNE</sequence>
<keyword evidence="2" id="KW-1185">Reference proteome</keyword>